<dbReference type="PROSITE" id="PS00108">
    <property type="entry name" value="PROTEIN_KINASE_ST"/>
    <property type="match status" value="1"/>
</dbReference>
<dbReference type="EC" id="2.7.11.1" evidence="1"/>
<keyword evidence="6 7" id="KW-0067">ATP-binding</keyword>
<reference evidence="11" key="1">
    <citation type="journal article" date="2019" name="Int. J. Syst. Evol. Microbiol.">
        <title>The Global Catalogue of Microorganisms (GCM) 10K type strain sequencing project: providing services to taxonomists for standard genome sequencing and annotation.</title>
        <authorList>
            <consortium name="The Broad Institute Genomics Platform"/>
            <consortium name="The Broad Institute Genome Sequencing Center for Infectious Disease"/>
            <person name="Wu L."/>
            <person name="Ma J."/>
        </authorList>
    </citation>
    <scope>NUCLEOTIDE SEQUENCE [LARGE SCALE GENOMIC DNA]</scope>
    <source>
        <strain evidence="11">JCM 4542</strain>
    </source>
</reference>
<dbReference type="Gene3D" id="3.30.200.20">
    <property type="entry name" value="Phosphorylase Kinase, domain 1"/>
    <property type="match status" value="1"/>
</dbReference>
<protein>
    <recommendedName>
        <fullName evidence="1">non-specific serine/threonine protein kinase</fullName>
        <ecNumber evidence="1">2.7.11.1</ecNumber>
    </recommendedName>
</protein>
<proteinExistence type="predicted"/>
<dbReference type="SMART" id="SM00220">
    <property type="entry name" value="S_TKc"/>
    <property type="match status" value="1"/>
</dbReference>
<dbReference type="InterPro" id="IPR011009">
    <property type="entry name" value="Kinase-like_dom_sf"/>
</dbReference>
<keyword evidence="5" id="KW-0418">Kinase</keyword>
<evidence type="ECO:0000259" key="9">
    <source>
        <dbReference type="PROSITE" id="PS50011"/>
    </source>
</evidence>
<dbReference type="InterPro" id="IPR008271">
    <property type="entry name" value="Ser/Thr_kinase_AS"/>
</dbReference>
<dbReference type="Proteomes" id="UP001500886">
    <property type="component" value="Unassembled WGS sequence"/>
</dbReference>
<dbReference type="PANTHER" id="PTHR43289:SF6">
    <property type="entry name" value="SERINE_THREONINE-PROTEIN KINASE NEKL-3"/>
    <property type="match status" value="1"/>
</dbReference>
<feature type="binding site" evidence="7">
    <location>
        <position position="49"/>
    </location>
    <ligand>
        <name>ATP</name>
        <dbReference type="ChEBI" id="CHEBI:30616"/>
    </ligand>
</feature>
<evidence type="ECO:0000256" key="6">
    <source>
        <dbReference type="ARBA" id="ARBA00022840"/>
    </source>
</evidence>
<dbReference type="SUPFAM" id="SSF56112">
    <property type="entry name" value="Protein kinase-like (PK-like)"/>
    <property type="match status" value="1"/>
</dbReference>
<evidence type="ECO:0000256" key="7">
    <source>
        <dbReference type="PROSITE-ProRule" id="PRU10141"/>
    </source>
</evidence>
<dbReference type="EMBL" id="BAAASL010000007">
    <property type="protein sequence ID" value="GAA2714100.1"/>
    <property type="molecule type" value="Genomic_DNA"/>
</dbReference>
<keyword evidence="11" id="KW-1185">Reference proteome</keyword>
<evidence type="ECO:0000313" key="11">
    <source>
        <dbReference type="Proteomes" id="UP001500886"/>
    </source>
</evidence>
<keyword evidence="2" id="KW-0723">Serine/threonine-protein kinase</keyword>
<dbReference type="PROSITE" id="PS00107">
    <property type="entry name" value="PROTEIN_KINASE_ATP"/>
    <property type="match status" value="1"/>
</dbReference>
<evidence type="ECO:0000313" key="10">
    <source>
        <dbReference type="EMBL" id="GAA2714100.1"/>
    </source>
</evidence>
<dbReference type="RefSeq" id="WP_344434640.1">
    <property type="nucleotide sequence ID" value="NZ_BAAASL010000007.1"/>
</dbReference>
<feature type="compositionally biased region" description="Pro residues" evidence="8">
    <location>
        <begin position="367"/>
        <end position="376"/>
    </location>
</feature>
<evidence type="ECO:0000256" key="4">
    <source>
        <dbReference type="ARBA" id="ARBA00022741"/>
    </source>
</evidence>
<comment type="caution">
    <text evidence="10">The sequence shown here is derived from an EMBL/GenBank/DDBJ whole genome shotgun (WGS) entry which is preliminary data.</text>
</comment>
<evidence type="ECO:0000256" key="2">
    <source>
        <dbReference type="ARBA" id="ARBA00022527"/>
    </source>
</evidence>
<feature type="compositionally biased region" description="Low complexity" evidence="8">
    <location>
        <begin position="447"/>
        <end position="487"/>
    </location>
</feature>
<dbReference type="InterPro" id="IPR000719">
    <property type="entry name" value="Prot_kinase_dom"/>
</dbReference>
<dbReference type="Pfam" id="PF00069">
    <property type="entry name" value="Pkinase"/>
    <property type="match status" value="1"/>
</dbReference>
<feature type="compositionally biased region" description="Pro residues" evidence="8">
    <location>
        <begin position="335"/>
        <end position="359"/>
    </location>
</feature>
<evidence type="ECO:0000256" key="5">
    <source>
        <dbReference type="ARBA" id="ARBA00022777"/>
    </source>
</evidence>
<evidence type="ECO:0000256" key="1">
    <source>
        <dbReference type="ARBA" id="ARBA00012513"/>
    </source>
</evidence>
<feature type="domain" description="Protein kinase" evidence="9">
    <location>
        <begin position="20"/>
        <end position="282"/>
    </location>
</feature>
<sequence>MTSGETNGTELTGKLLGGRYRVTAVIGRGGMGVVARATDELLGREVAVKVLRAYTDASAPELTDLRERMRREAQAAARIRHTGVVTVHDVTEQDGLPVIVMELVDGPSLDDVLTERGTLPPREAAAIGAKLMDALDAAHRAGVLHRDVKPANVLLERGGRVVLTDFGIAAVDTAGDEAMDRLTRSGEIIGSLDFLPPERAQGEEPGPASDIWALGMTLYAAVEGASPFRRTSVWSTMTAIVNEQLPEPRKAGTLTPVLLALMAKRPESRPTAEQARGMLERVAAGGTVKLVPANRADGGADPAVPAVPAAPAGPVAPAAGMPAAAAAAAAAPAPSHQPLPQAAPPAAPAPPVHPYPQPPYAGGHAIPAPPPAPALPSAPDEGGRARRRSRTVIAAATAAVVLAGGGITYALTGKGGGKGGHDQAYVAPPGVSGSASSGPGDIEGMTSASPSPALSPSPSGTPSARSSSSASASASPKTSPSSTVTKSCTGWSHKDPNPGTYSYVNGNFNVYKGPYAACSPQAPAKLNTKVWHHCYVTNAYGHKWIYVRLEGTNTAGWMSESNLSRQKGSDTPC</sequence>
<dbReference type="InterPro" id="IPR017441">
    <property type="entry name" value="Protein_kinase_ATP_BS"/>
</dbReference>
<gene>
    <name evidence="10" type="ORF">GCM10010315_20670</name>
</gene>
<dbReference type="PROSITE" id="PS50011">
    <property type="entry name" value="PROTEIN_KINASE_DOM"/>
    <property type="match status" value="1"/>
</dbReference>
<accession>A0ABP6G781</accession>
<feature type="compositionally biased region" description="Low complexity" evidence="8">
    <location>
        <begin position="426"/>
        <end position="440"/>
    </location>
</feature>
<name>A0ABP6G781_9ACTN</name>
<dbReference type="Gene3D" id="1.10.510.10">
    <property type="entry name" value="Transferase(Phosphotransferase) domain 1"/>
    <property type="match status" value="1"/>
</dbReference>
<organism evidence="10 11">
    <name type="scientific">Streptomyces luteosporeus</name>
    <dbReference type="NCBI Taxonomy" id="173856"/>
    <lineage>
        <taxon>Bacteria</taxon>
        <taxon>Bacillati</taxon>
        <taxon>Actinomycetota</taxon>
        <taxon>Actinomycetes</taxon>
        <taxon>Kitasatosporales</taxon>
        <taxon>Streptomycetaceae</taxon>
        <taxon>Streptomyces</taxon>
    </lineage>
</organism>
<feature type="region of interest" description="Disordered" evidence="8">
    <location>
        <begin position="415"/>
        <end position="491"/>
    </location>
</feature>
<keyword evidence="4 7" id="KW-0547">Nucleotide-binding</keyword>
<feature type="region of interest" description="Disordered" evidence="8">
    <location>
        <begin position="332"/>
        <end position="389"/>
    </location>
</feature>
<evidence type="ECO:0000256" key="3">
    <source>
        <dbReference type="ARBA" id="ARBA00022679"/>
    </source>
</evidence>
<keyword evidence="3" id="KW-0808">Transferase</keyword>
<dbReference type="CDD" id="cd14014">
    <property type="entry name" value="STKc_PknB_like"/>
    <property type="match status" value="1"/>
</dbReference>
<evidence type="ECO:0000256" key="8">
    <source>
        <dbReference type="SAM" id="MobiDB-lite"/>
    </source>
</evidence>
<dbReference type="PANTHER" id="PTHR43289">
    <property type="entry name" value="MITOGEN-ACTIVATED PROTEIN KINASE KINASE KINASE 20-RELATED"/>
    <property type="match status" value="1"/>
</dbReference>